<dbReference type="CDD" id="cd01749">
    <property type="entry name" value="GATase1_PB"/>
    <property type="match status" value="1"/>
</dbReference>
<comment type="catalytic activity">
    <reaction evidence="6">
        <text>L-glutamine + H2O = L-glutamate + NH4(+)</text>
        <dbReference type="Rhea" id="RHEA:15889"/>
        <dbReference type="ChEBI" id="CHEBI:15377"/>
        <dbReference type="ChEBI" id="CHEBI:28938"/>
        <dbReference type="ChEBI" id="CHEBI:29985"/>
        <dbReference type="ChEBI" id="CHEBI:58359"/>
        <dbReference type="EC" id="3.5.1.2"/>
    </reaction>
</comment>
<dbReference type="SUPFAM" id="SSF52317">
    <property type="entry name" value="Class I glutamine amidotransferase-like"/>
    <property type="match status" value="1"/>
</dbReference>
<comment type="similarity">
    <text evidence="1">Belongs to the glutaminase PdxT/SNO family.</text>
</comment>
<dbReference type="GO" id="GO:0005829">
    <property type="term" value="C:cytosol"/>
    <property type="evidence" value="ECO:0007669"/>
    <property type="project" value="TreeGrafter"/>
</dbReference>
<feature type="active site" description="Charge relay system" evidence="7">
    <location>
        <position position="217"/>
    </location>
</feature>
<dbReference type="Pfam" id="PF01174">
    <property type="entry name" value="SNO"/>
    <property type="match status" value="1"/>
</dbReference>
<evidence type="ECO:0000256" key="4">
    <source>
        <dbReference type="ARBA" id="ARBA00022962"/>
    </source>
</evidence>
<accession>A0A6A7BSJ2</accession>
<evidence type="ECO:0000256" key="5">
    <source>
        <dbReference type="ARBA" id="ARBA00023239"/>
    </source>
</evidence>
<dbReference type="InterPro" id="IPR029062">
    <property type="entry name" value="Class_I_gatase-like"/>
</dbReference>
<feature type="binding site" evidence="8">
    <location>
        <position position="133"/>
    </location>
    <ligand>
        <name>L-glutamine</name>
        <dbReference type="ChEBI" id="CHEBI:58359"/>
    </ligand>
</feature>
<dbReference type="Proteomes" id="UP000799421">
    <property type="component" value="Unassembled WGS sequence"/>
</dbReference>
<dbReference type="GO" id="GO:1903600">
    <property type="term" value="C:glutaminase complex"/>
    <property type="evidence" value="ECO:0007669"/>
    <property type="project" value="TreeGrafter"/>
</dbReference>
<dbReference type="GO" id="GO:0008614">
    <property type="term" value="P:pyridoxine metabolic process"/>
    <property type="evidence" value="ECO:0007669"/>
    <property type="project" value="TreeGrafter"/>
</dbReference>
<dbReference type="Gene3D" id="3.40.50.880">
    <property type="match status" value="1"/>
</dbReference>
<dbReference type="NCBIfam" id="TIGR03800">
    <property type="entry name" value="PLP_synth_Pdx2"/>
    <property type="match status" value="1"/>
</dbReference>
<evidence type="ECO:0000256" key="2">
    <source>
        <dbReference type="ARBA" id="ARBA00012918"/>
    </source>
</evidence>
<dbReference type="PROSITE" id="PS51130">
    <property type="entry name" value="PDXT_SNO_2"/>
    <property type="match status" value="1"/>
</dbReference>
<dbReference type="PIRSF" id="PIRSF005639">
    <property type="entry name" value="Glut_amidoT_SNO"/>
    <property type="match status" value="1"/>
</dbReference>
<evidence type="ECO:0000256" key="1">
    <source>
        <dbReference type="ARBA" id="ARBA00008345"/>
    </source>
</evidence>
<dbReference type="EC" id="3.5.1.2" evidence="2"/>
<organism evidence="9 10">
    <name type="scientific">Piedraia hortae CBS 480.64</name>
    <dbReference type="NCBI Taxonomy" id="1314780"/>
    <lineage>
        <taxon>Eukaryota</taxon>
        <taxon>Fungi</taxon>
        <taxon>Dikarya</taxon>
        <taxon>Ascomycota</taxon>
        <taxon>Pezizomycotina</taxon>
        <taxon>Dothideomycetes</taxon>
        <taxon>Dothideomycetidae</taxon>
        <taxon>Capnodiales</taxon>
        <taxon>Piedraiaceae</taxon>
        <taxon>Piedraia</taxon>
    </lineage>
</organism>
<dbReference type="EMBL" id="MU006040">
    <property type="protein sequence ID" value="KAF2857498.1"/>
    <property type="molecule type" value="Genomic_DNA"/>
</dbReference>
<feature type="active site" description="Nucleophile" evidence="7">
    <location>
        <position position="103"/>
    </location>
</feature>
<keyword evidence="4" id="KW-0315">Glutamine amidotransferase</keyword>
<dbReference type="PANTHER" id="PTHR31559">
    <property type="entry name" value="PYRIDOXAL 5'-PHOSPHATE SYNTHASE SUBUNIT SNO"/>
    <property type="match status" value="1"/>
</dbReference>
<dbReference type="GO" id="GO:0016829">
    <property type="term" value="F:lyase activity"/>
    <property type="evidence" value="ECO:0007669"/>
    <property type="project" value="UniProtKB-KW"/>
</dbReference>
<keyword evidence="10" id="KW-1185">Reference proteome</keyword>
<dbReference type="PROSITE" id="PS01236">
    <property type="entry name" value="PDXT_SNO_1"/>
    <property type="match status" value="1"/>
</dbReference>
<dbReference type="GO" id="GO:0004359">
    <property type="term" value="F:glutaminase activity"/>
    <property type="evidence" value="ECO:0007669"/>
    <property type="project" value="UniProtKB-EC"/>
</dbReference>
<feature type="active site" description="Charge relay system" evidence="7">
    <location>
        <position position="219"/>
    </location>
</feature>
<evidence type="ECO:0000313" key="10">
    <source>
        <dbReference type="Proteomes" id="UP000799421"/>
    </source>
</evidence>
<evidence type="ECO:0000256" key="6">
    <source>
        <dbReference type="ARBA" id="ARBA00049534"/>
    </source>
</evidence>
<reference evidence="9" key="1">
    <citation type="journal article" date="2020" name="Stud. Mycol.">
        <title>101 Dothideomycetes genomes: a test case for predicting lifestyles and emergence of pathogens.</title>
        <authorList>
            <person name="Haridas S."/>
            <person name="Albert R."/>
            <person name="Binder M."/>
            <person name="Bloem J."/>
            <person name="Labutti K."/>
            <person name="Salamov A."/>
            <person name="Andreopoulos B."/>
            <person name="Baker S."/>
            <person name="Barry K."/>
            <person name="Bills G."/>
            <person name="Bluhm B."/>
            <person name="Cannon C."/>
            <person name="Castanera R."/>
            <person name="Culley D."/>
            <person name="Daum C."/>
            <person name="Ezra D."/>
            <person name="Gonzalez J."/>
            <person name="Henrissat B."/>
            <person name="Kuo A."/>
            <person name="Liang C."/>
            <person name="Lipzen A."/>
            <person name="Lutzoni F."/>
            <person name="Magnuson J."/>
            <person name="Mondo S."/>
            <person name="Nolan M."/>
            <person name="Ohm R."/>
            <person name="Pangilinan J."/>
            <person name="Park H.-J."/>
            <person name="Ramirez L."/>
            <person name="Alfaro M."/>
            <person name="Sun H."/>
            <person name="Tritt A."/>
            <person name="Yoshinaga Y."/>
            <person name="Zwiers L.-H."/>
            <person name="Turgeon B."/>
            <person name="Goodwin S."/>
            <person name="Spatafora J."/>
            <person name="Crous P."/>
            <person name="Grigoriev I."/>
        </authorList>
    </citation>
    <scope>NUCLEOTIDE SEQUENCE</scope>
    <source>
        <strain evidence="9">CBS 480.64</strain>
    </source>
</reference>
<dbReference type="GO" id="GO:0042823">
    <property type="term" value="P:pyridoxal phosphate biosynthetic process"/>
    <property type="evidence" value="ECO:0007669"/>
    <property type="project" value="InterPro"/>
</dbReference>
<sequence>MAPLVIGVLALQGAYKEHISQLALLSPPSRDASLPSSQAALPSDKVSLSIRTVEVRTENDLSQCDALIIPGGESTSMLRLAREGGMIAPLGEFVKRRATWGTCAGMILLGDVVDLPCVGAQSPIGGIPIKVVRNYFGRQVDSFETDLTLPWLGGGPFHAVFIRAPVVEKCLSDEVEVLARLPAKAKVVGGTESAEEKGEQGDIVAVRYRHLFATAFHPELMEEGGRMHRWWVEEMVIPAAG</sequence>
<gene>
    <name evidence="9" type="ORF">K470DRAFT_253153</name>
</gene>
<name>A0A6A7BSJ2_9PEZI</name>
<proteinExistence type="inferred from homology"/>
<protein>
    <recommendedName>
        <fullName evidence="2">glutaminase</fullName>
        <ecNumber evidence="2">3.5.1.2</ecNumber>
    </recommendedName>
</protein>
<dbReference type="PANTHER" id="PTHR31559:SF0">
    <property type="entry name" value="PYRIDOXAL 5'-PHOSPHATE SYNTHASE SUBUNIT SNO1-RELATED"/>
    <property type="match status" value="1"/>
</dbReference>
<keyword evidence="5" id="KW-0456">Lyase</keyword>
<evidence type="ECO:0000256" key="3">
    <source>
        <dbReference type="ARBA" id="ARBA00022801"/>
    </source>
</evidence>
<evidence type="ECO:0000256" key="7">
    <source>
        <dbReference type="PIRSR" id="PIRSR005639-1"/>
    </source>
</evidence>
<evidence type="ECO:0000256" key="8">
    <source>
        <dbReference type="PIRSR" id="PIRSR005639-2"/>
    </source>
</evidence>
<dbReference type="InterPro" id="IPR002161">
    <property type="entry name" value="PdxT/SNO"/>
</dbReference>
<evidence type="ECO:0000313" key="9">
    <source>
        <dbReference type="EMBL" id="KAF2857498.1"/>
    </source>
</evidence>
<dbReference type="InterPro" id="IPR021196">
    <property type="entry name" value="PdxT/SNO_CS"/>
</dbReference>
<feature type="binding site" evidence="8">
    <location>
        <begin position="162"/>
        <end position="163"/>
    </location>
    <ligand>
        <name>L-glutamine</name>
        <dbReference type="ChEBI" id="CHEBI:58359"/>
    </ligand>
</feature>
<keyword evidence="3" id="KW-0378">Hydrolase</keyword>
<dbReference type="OrthoDB" id="2039at2759"/>
<dbReference type="AlphaFoldDB" id="A0A6A7BSJ2"/>
<feature type="binding site" evidence="8">
    <location>
        <begin position="72"/>
        <end position="74"/>
    </location>
    <ligand>
        <name>L-glutamine</name>
        <dbReference type="ChEBI" id="CHEBI:58359"/>
    </ligand>
</feature>